<evidence type="ECO:0000256" key="1">
    <source>
        <dbReference type="ARBA" id="ARBA00022448"/>
    </source>
</evidence>
<evidence type="ECO:0000313" key="9">
    <source>
        <dbReference type="Proteomes" id="UP000215301"/>
    </source>
</evidence>
<dbReference type="SUPFAM" id="SSF46973">
    <property type="entry name" value="Enzyme IIa from lactose specific PTS, IIa-lac"/>
    <property type="match status" value="1"/>
</dbReference>
<keyword evidence="4" id="KW-0598">Phosphotransferase system</keyword>
<dbReference type="AlphaFoldDB" id="A0A231VEV2"/>
<feature type="binding site" evidence="6">
    <location>
        <position position="78"/>
    </location>
    <ligand>
        <name>Mg(2+)</name>
        <dbReference type="ChEBI" id="CHEBI:18420"/>
        <note>ligand shared between all trimeric partners</note>
    </ligand>
</feature>
<reference evidence="8 9" key="1">
    <citation type="submission" date="2017-06" db="EMBL/GenBank/DDBJ databases">
        <title>Isolation and characterization of a thermophilic and butanogenic Thermoanaerobacterium thermosaccharolyticum M5 capable of efficient degradation of hemicellulose.</title>
        <authorList>
            <person name="Xin F."/>
            <person name="Jiang Y."/>
        </authorList>
    </citation>
    <scope>NUCLEOTIDE SEQUENCE [LARGE SCALE GENOMIC DNA]</scope>
    <source>
        <strain evidence="8 9">M5</strain>
    </source>
</reference>
<evidence type="ECO:0000256" key="3">
    <source>
        <dbReference type="ARBA" id="ARBA00022679"/>
    </source>
</evidence>
<dbReference type="Pfam" id="PF02255">
    <property type="entry name" value="PTS_IIA"/>
    <property type="match status" value="1"/>
</dbReference>
<comment type="caution">
    <text evidence="8">The sequence shown here is derived from an EMBL/GenBank/DDBJ whole genome shotgun (WGS) entry which is preliminary data.</text>
</comment>
<evidence type="ECO:0000256" key="5">
    <source>
        <dbReference type="PIRSR" id="PIRSR000699-1"/>
    </source>
</evidence>
<feature type="modified residue" description="Phosphohistidine; by HPr" evidence="7">
    <location>
        <position position="75"/>
    </location>
</feature>
<organism evidence="8 9">
    <name type="scientific">Thermoanaerobacterium thermosaccharolyticum</name>
    <name type="common">Clostridium thermosaccharolyticum</name>
    <dbReference type="NCBI Taxonomy" id="1517"/>
    <lineage>
        <taxon>Bacteria</taxon>
        <taxon>Bacillati</taxon>
        <taxon>Bacillota</taxon>
        <taxon>Clostridia</taxon>
        <taxon>Thermoanaerobacterales</taxon>
        <taxon>Thermoanaerobacteraceae</taxon>
        <taxon>Thermoanaerobacterium</taxon>
    </lineage>
</organism>
<evidence type="ECO:0000256" key="2">
    <source>
        <dbReference type="ARBA" id="ARBA00022597"/>
    </source>
</evidence>
<comment type="cofactor">
    <cofactor evidence="6">
        <name>Mg(2+)</name>
        <dbReference type="ChEBI" id="CHEBI:18420"/>
    </cofactor>
    <text evidence="6">Binds 1 Mg(2+) ion per trimer.</text>
</comment>
<dbReference type="CDD" id="cd00215">
    <property type="entry name" value="PTS_IIA_lac"/>
    <property type="match status" value="1"/>
</dbReference>
<dbReference type="InterPro" id="IPR036542">
    <property type="entry name" value="PTS_IIA_lac/cel_sf"/>
</dbReference>
<dbReference type="PANTHER" id="PTHR34382">
    <property type="entry name" value="PTS SYSTEM N,N'-DIACETYLCHITOBIOSE-SPECIFIC EIIA COMPONENT"/>
    <property type="match status" value="1"/>
</dbReference>
<dbReference type="PANTHER" id="PTHR34382:SF7">
    <property type="entry name" value="PTS SYSTEM N,N'-DIACETYLCHITOBIOSE-SPECIFIC EIIA COMPONENT"/>
    <property type="match status" value="1"/>
</dbReference>
<dbReference type="GO" id="GO:0046872">
    <property type="term" value="F:metal ion binding"/>
    <property type="evidence" value="ECO:0007669"/>
    <property type="project" value="UniProtKB-KW"/>
</dbReference>
<dbReference type="InterPro" id="IPR003188">
    <property type="entry name" value="PTS_IIA_lac/cel"/>
</dbReference>
<dbReference type="PIRSF" id="PIRSF000699">
    <property type="entry name" value="PTS_IILac_III"/>
    <property type="match status" value="1"/>
</dbReference>
<dbReference type="RefSeq" id="WP_094045842.1">
    <property type="nucleotide sequence ID" value="NZ_NKHD01000028.1"/>
</dbReference>
<evidence type="ECO:0000256" key="4">
    <source>
        <dbReference type="ARBA" id="ARBA00022683"/>
    </source>
</evidence>
<keyword evidence="2" id="KW-0762">Sugar transport</keyword>
<keyword evidence="6" id="KW-0460">Magnesium</keyword>
<dbReference type="Gene3D" id="1.20.58.80">
    <property type="entry name" value="Phosphotransferase system, lactose/cellobiose-type IIA subunit"/>
    <property type="match status" value="1"/>
</dbReference>
<dbReference type="GO" id="GO:0009401">
    <property type="term" value="P:phosphoenolpyruvate-dependent sugar phosphotransferase system"/>
    <property type="evidence" value="ECO:0007669"/>
    <property type="project" value="UniProtKB-KW"/>
</dbReference>
<dbReference type="GO" id="GO:0016740">
    <property type="term" value="F:transferase activity"/>
    <property type="evidence" value="ECO:0007669"/>
    <property type="project" value="UniProtKB-KW"/>
</dbReference>
<dbReference type="PROSITE" id="PS51095">
    <property type="entry name" value="PTS_EIIA_TYPE_3"/>
    <property type="match status" value="1"/>
</dbReference>
<dbReference type="EMBL" id="NKHD01000028">
    <property type="protein sequence ID" value="OXT06695.1"/>
    <property type="molecule type" value="Genomic_DNA"/>
</dbReference>
<evidence type="ECO:0000256" key="6">
    <source>
        <dbReference type="PIRSR" id="PIRSR000699-2"/>
    </source>
</evidence>
<gene>
    <name evidence="8" type="ORF">CE561_09725</name>
</gene>
<keyword evidence="6" id="KW-0479">Metal-binding</keyword>
<feature type="active site" description="Tele-phosphohistidine intermediate" evidence="5">
    <location>
        <position position="75"/>
    </location>
</feature>
<protein>
    <submittedName>
        <fullName evidence="8">PTS lactose/cellobiose transporter subunit IIA</fullName>
    </submittedName>
</protein>
<name>A0A231VEV2_THETR</name>
<proteinExistence type="predicted"/>
<sequence length="109" mass="12362">MDLEEIVFQIILNAGNAKSSCFEALKNAKEGDFKSAEKYLNNAEEEIIKAHNIQSSMLQKEASGDHQNVTLLLMHAEDHMMSAILARDLITEMIELYKFIFQTKGIMLN</sequence>
<evidence type="ECO:0000256" key="7">
    <source>
        <dbReference type="PROSITE-ProRule" id="PRU00418"/>
    </source>
</evidence>
<keyword evidence="3" id="KW-0808">Transferase</keyword>
<evidence type="ECO:0000313" key="8">
    <source>
        <dbReference type="EMBL" id="OXT06695.1"/>
    </source>
</evidence>
<accession>A0A231VEV2</accession>
<keyword evidence="1" id="KW-0813">Transport</keyword>
<dbReference type="Proteomes" id="UP000215301">
    <property type="component" value="Unassembled WGS sequence"/>
</dbReference>